<accession>A0A399S2Y7</accession>
<evidence type="ECO:0000313" key="2">
    <source>
        <dbReference type="EMBL" id="RIJ36913.1"/>
    </source>
</evidence>
<dbReference type="EMBL" id="QWGE01000004">
    <property type="protein sequence ID" value="RIJ36913.1"/>
    <property type="molecule type" value="Genomic_DNA"/>
</dbReference>
<feature type="transmembrane region" description="Helical" evidence="1">
    <location>
        <begin position="113"/>
        <end position="135"/>
    </location>
</feature>
<feature type="transmembrane region" description="Helical" evidence="1">
    <location>
        <begin position="147"/>
        <end position="170"/>
    </location>
</feature>
<keyword evidence="3" id="KW-1185">Reference proteome</keyword>
<protein>
    <submittedName>
        <fullName evidence="2">Uncharacterized protein</fullName>
    </submittedName>
</protein>
<keyword evidence="1" id="KW-1133">Transmembrane helix</keyword>
<keyword evidence="1" id="KW-0472">Membrane</keyword>
<proteinExistence type="predicted"/>
<gene>
    <name evidence="2" type="ORF">D1627_13905</name>
</gene>
<name>A0A399S2Y7_9BACT</name>
<feature type="transmembrane region" description="Helical" evidence="1">
    <location>
        <begin position="43"/>
        <end position="65"/>
    </location>
</feature>
<reference evidence="3" key="1">
    <citation type="submission" date="2018-08" db="EMBL/GenBank/DDBJ databases">
        <title>Mucilaginibacter sp. MYSH2.</title>
        <authorList>
            <person name="Seo T."/>
        </authorList>
    </citation>
    <scope>NUCLEOTIDE SEQUENCE [LARGE SCALE GENOMIC DNA]</scope>
    <source>
        <strain evidence="3">KIRAN</strain>
    </source>
</reference>
<evidence type="ECO:0000256" key="1">
    <source>
        <dbReference type="SAM" id="Phobius"/>
    </source>
</evidence>
<dbReference type="RefSeq" id="WP_119432849.1">
    <property type="nucleotide sequence ID" value="NZ_QWGE01000004.1"/>
</dbReference>
<feature type="transmembrane region" description="Helical" evidence="1">
    <location>
        <begin position="77"/>
        <end position="101"/>
    </location>
</feature>
<comment type="caution">
    <text evidence="2">The sequence shown here is derived from an EMBL/GenBank/DDBJ whole genome shotgun (WGS) entry which is preliminary data.</text>
</comment>
<dbReference type="Proteomes" id="UP000266005">
    <property type="component" value="Unassembled WGS sequence"/>
</dbReference>
<keyword evidence="1" id="KW-0812">Transmembrane</keyword>
<sequence>MFLLRLRHWQAFLLLFILPFLLQQAILALLSVSDARLGPASAMLIDAIPATVFTLWMWRVGIWLFRRLPESIKITPLYFHLSTLYILLYTLLFVYTLAVVLDSVAGGTLPLGMLILILPMHLFATFVYLYIVYFMARLLLSVEEQRVVDFGAYAGAYFYFLLLPLGIWFLQPRLRRLHLLEA</sequence>
<dbReference type="OrthoDB" id="1442756at2"/>
<organism evidence="2 3">
    <name type="scientific">Pontibacter oryzae</name>
    <dbReference type="NCBI Taxonomy" id="2304593"/>
    <lineage>
        <taxon>Bacteria</taxon>
        <taxon>Pseudomonadati</taxon>
        <taxon>Bacteroidota</taxon>
        <taxon>Cytophagia</taxon>
        <taxon>Cytophagales</taxon>
        <taxon>Hymenobacteraceae</taxon>
        <taxon>Pontibacter</taxon>
    </lineage>
</organism>
<evidence type="ECO:0000313" key="3">
    <source>
        <dbReference type="Proteomes" id="UP000266005"/>
    </source>
</evidence>
<dbReference type="AlphaFoldDB" id="A0A399S2Y7"/>